<dbReference type="Proteomes" id="UP001056384">
    <property type="component" value="Chromosome 8"/>
</dbReference>
<keyword evidence="5" id="KW-0378">Hydrolase</keyword>
<evidence type="ECO:0000256" key="2">
    <source>
        <dbReference type="ARBA" id="ARBA00022670"/>
    </source>
</evidence>
<keyword evidence="6" id="KW-0862">Zinc</keyword>
<reference evidence="12" key="1">
    <citation type="submission" date="2022-06" db="EMBL/GenBank/DDBJ databases">
        <title>Complete genome sequences of two strains of the flax pathogen Septoria linicola.</title>
        <authorList>
            <person name="Lapalu N."/>
            <person name="Simon A."/>
            <person name="Demenou B."/>
            <person name="Paumier D."/>
            <person name="Guillot M.-P."/>
            <person name="Gout L."/>
            <person name="Valade R."/>
        </authorList>
    </citation>
    <scope>NUCLEOTIDE SEQUENCE</scope>
    <source>
        <strain evidence="12">SE15195</strain>
    </source>
</reference>
<dbReference type="AlphaFoldDB" id="A0A9Q9EM31"/>
<evidence type="ECO:0000313" key="13">
    <source>
        <dbReference type="Proteomes" id="UP001056384"/>
    </source>
</evidence>
<dbReference type="InterPro" id="IPR024079">
    <property type="entry name" value="MetalloPept_cat_dom_sf"/>
</dbReference>
<dbReference type="Pfam" id="PF05572">
    <property type="entry name" value="Peptidase_M43"/>
    <property type="match status" value="1"/>
</dbReference>
<evidence type="ECO:0000313" key="12">
    <source>
        <dbReference type="EMBL" id="USW56401.1"/>
    </source>
</evidence>
<keyword evidence="8" id="KW-1015">Disulfide bond</keyword>
<dbReference type="GO" id="GO:0046872">
    <property type="term" value="F:metal ion binding"/>
    <property type="evidence" value="ECO:0007669"/>
    <property type="project" value="UniProtKB-KW"/>
</dbReference>
<dbReference type="Gene3D" id="3.40.390.10">
    <property type="entry name" value="Collagenase (Catalytic Domain)"/>
    <property type="match status" value="1"/>
</dbReference>
<keyword evidence="13" id="KW-1185">Reference proteome</keyword>
<evidence type="ECO:0000256" key="9">
    <source>
        <dbReference type="SAM" id="MobiDB-lite"/>
    </source>
</evidence>
<dbReference type="PANTHER" id="PTHR47466:SF1">
    <property type="entry name" value="METALLOPROTEASE MEP1 (AFU_ORTHOLOGUE AFUA_1G07730)-RELATED"/>
    <property type="match status" value="1"/>
</dbReference>
<sequence>MKISSFLLPASIALLSSAQEIKPMRAQHTSEISRNETSTETIAQAVLVKSTSTSTASSRPSQTFSSKPSKGNASKDPYTRCATHPDDDQRSILDAVSLNRTYTYKATRQVDVYIHIVTTEAKRNSYTQKMIEDQVSTLNDAYSSIGFSFTLEGSDFTVQEDWAQASAGSDAETEMKQALHMGSYADLNLYFLSDLGDGLLGFCYFPTENPSPSMRVLDGCINLADSLPGGEAENYNLGLTAVHEVGHWFGLYHVFDGNKCTGNGDFVSDTPMQSEATFGCPTRQDSCPEQEGQDAVHNYMDYSYDQCLTEFTSGQAQRARALFDEYRAGN</sequence>
<evidence type="ECO:0000256" key="3">
    <source>
        <dbReference type="ARBA" id="ARBA00022723"/>
    </source>
</evidence>
<evidence type="ECO:0000256" key="4">
    <source>
        <dbReference type="ARBA" id="ARBA00022729"/>
    </source>
</evidence>
<keyword evidence="4 10" id="KW-0732">Signal</keyword>
<dbReference type="GO" id="GO:0006508">
    <property type="term" value="P:proteolysis"/>
    <property type="evidence" value="ECO:0007669"/>
    <property type="project" value="UniProtKB-KW"/>
</dbReference>
<feature type="domain" description="Peptidase M43 pregnancy-associated plasma-A" evidence="11">
    <location>
        <begin position="187"/>
        <end position="322"/>
    </location>
</feature>
<comment type="similarity">
    <text evidence="1">Belongs to the peptidase M43B family.</text>
</comment>
<dbReference type="SUPFAM" id="SSF55486">
    <property type="entry name" value="Metalloproteases ('zincins'), catalytic domain"/>
    <property type="match status" value="1"/>
</dbReference>
<name>A0A9Q9EM31_9PEZI</name>
<keyword evidence="3" id="KW-0479">Metal-binding</keyword>
<evidence type="ECO:0000256" key="8">
    <source>
        <dbReference type="ARBA" id="ARBA00023157"/>
    </source>
</evidence>
<accession>A0A9Q9EM31</accession>
<dbReference type="GO" id="GO:0008237">
    <property type="term" value="F:metallopeptidase activity"/>
    <property type="evidence" value="ECO:0007669"/>
    <property type="project" value="UniProtKB-KW"/>
</dbReference>
<proteinExistence type="inferred from homology"/>
<protein>
    <submittedName>
        <fullName evidence="12">Peptidase M43, pregnancy-associated plasma-A</fullName>
    </submittedName>
</protein>
<dbReference type="InterPro" id="IPR008754">
    <property type="entry name" value="Peptidase_M43"/>
</dbReference>
<evidence type="ECO:0000256" key="7">
    <source>
        <dbReference type="ARBA" id="ARBA00023049"/>
    </source>
</evidence>
<dbReference type="PANTHER" id="PTHR47466">
    <property type="match status" value="1"/>
</dbReference>
<dbReference type="EMBL" id="CP099425">
    <property type="protein sequence ID" value="USW56401.1"/>
    <property type="molecule type" value="Genomic_DNA"/>
</dbReference>
<keyword evidence="7" id="KW-0482">Metalloprotease</keyword>
<keyword evidence="2" id="KW-0645">Protease</keyword>
<dbReference type="CDD" id="cd04275">
    <property type="entry name" value="ZnMc_pappalysin_like"/>
    <property type="match status" value="1"/>
</dbReference>
<evidence type="ECO:0000259" key="11">
    <source>
        <dbReference type="Pfam" id="PF05572"/>
    </source>
</evidence>
<evidence type="ECO:0000256" key="6">
    <source>
        <dbReference type="ARBA" id="ARBA00022833"/>
    </source>
</evidence>
<feature type="chain" id="PRO_5040315095" evidence="10">
    <location>
        <begin position="19"/>
        <end position="330"/>
    </location>
</feature>
<feature type="compositionally biased region" description="Low complexity" evidence="9">
    <location>
        <begin position="50"/>
        <end position="63"/>
    </location>
</feature>
<feature type="region of interest" description="Disordered" evidence="9">
    <location>
        <begin position="50"/>
        <end position="86"/>
    </location>
</feature>
<feature type="signal peptide" evidence="10">
    <location>
        <begin position="1"/>
        <end position="18"/>
    </location>
</feature>
<evidence type="ECO:0000256" key="10">
    <source>
        <dbReference type="SAM" id="SignalP"/>
    </source>
</evidence>
<dbReference type="OrthoDB" id="536211at2759"/>
<organism evidence="12 13">
    <name type="scientific">Septoria linicola</name>
    <dbReference type="NCBI Taxonomy" id="215465"/>
    <lineage>
        <taxon>Eukaryota</taxon>
        <taxon>Fungi</taxon>
        <taxon>Dikarya</taxon>
        <taxon>Ascomycota</taxon>
        <taxon>Pezizomycotina</taxon>
        <taxon>Dothideomycetes</taxon>
        <taxon>Dothideomycetidae</taxon>
        <taxon>Mycosphaerellales</taxon>
        <taxon>Mycosphaerellaceae</taxon>
        <taxon>Septoria</taxon>
    </lineage>
</organism>
<evidence type="ECO:0000256" key="1">
    <source>
        <dbReference type="ARBA" id="ARBA00008721"/>
    </source>
</evidence>
<evidence type="ECO:0000256" key="5">
    <source>
        <dbReference type="ARBA" id="ARBA00022801"/>
    </source>
</evidence>
<gene>
    <name evidence="12" type="ORF">Slin15195_G097200</name>
</gene>